<evidence type="ECO:0000256" key="6">
    <source>
        <dbReference type="ARBA" id="ARBA00022679"/>
    </source>
</evidence>
<dbReference type="Proteomes" id="UP000831782">
    <property type="component" value="Chromosome"/>
</dbReference>
<evidence type="ECO:0000259" key="16">
    <source>
        <dbReference type="PROSITE" id="PS50109"/>
    </source>
</evidence>
<evidence type="ECO:0000256" key="4">
    <source>
        <dbReference type="ARBA" id="ARBA00022475"/>
    </source>
</evidence>
<evidence type="ECO:0000256" key="11">
    <source>
        <dbReference type="ARBA" id="ARBA00022989"/>
    </source>
</evidence>
<keyword evidence="14" id="KW-0175">Coiled coil</keyword>
<evidence type="ECO:0000313" key="19">
    <source>
        <dbReference type="Proteomes" id="UP000831782"/>
    </source>
</evidence>
<keyword evidence="9 18" id="KW-0418">Kinase</keyword>
<comment type="subcellular location">
    <subcellularLocation>
        <location evidence="2">Cell membrane</location>
        <topology evidence="2">Multi-pass membrane protein</topology>
    </subcellularLocation>
</comment>
<dbReference type="SMART" id="SM00388">
    <property type="entry name" value="HisKA"/>
    <property type="match status" value="1"/>
</dbReference>
<organism evidence="18 19">
    <name type="scientific">Gracilibacillus caseinilyticus</name>
    <dbReference type="NCBI Taxonomy" id="2932256"/>
    <lineage>
        <taxon>Bacteria</taxon>
        <taxon>Bacillati</taxon>
        <taxon>Bacillota</taxon>
        <taxon>Bacilli</taxon>
        <taxon>Bacillales</taxon>
        <taxon>Bacillaceae</taxon>
        <taxon>Gracilibacillus</taxon>
    </lineage>
</organism>
<name>A0ABY4EYZ0_9BACI</name>
<dbReference type="InterPro" id="IPR003660">
    <property type="entry name" value="HAMP_dom"/>
</dbReference>
<feature type="coiled-coil region" evidence="14">
    <location>
        <begin position="224"/>
        <end position="251"/>
    </location>
</feature>
<evidence type="ECO:0000256" key="7">
    <source>
        <dbReference type="ARBA" id="ARBA00022692"/>
    </source>
</evidence>
<keyword evidence="8" id="KW-0547">Nucleotide-binding</keyword>
<evidence type="ECO:0000256" key="9">
    <source>
        <dbReference type="ARBA" id="ARBA00022777"/>
    </source>
</evidence>
<keyword evidence="5" id="KW-0597">Phosphoprotein</keyword>
<dbReference type="EC" id="2.7.13.3" evidence="3"/>
<dbReference type="PRINTS" id="PR00344">
    <property type="entry name" value="BCTRLSENSOR"/>
</dbReference>
<accession>A0ABY4EYZ0</accession>
<dbReference type="Pfam" id="PF02518">
    <property type="entry name" value="HATPase_c"/>
    <property type="match status" value="1"/>
</dbReference>
<dbReference type="PROSITE" id="PS50885">
    <property type="entry name" value="HAMP"/>
    <property type="match status" value="1"/>
</dbReference>
<dbReference type="PANTHER" id="PTHR45528">
    <property type="entry name" value="SENSOR HISTIDINE KINASE CPXA"/>
    <property type="match status" value="1"/>
</dbReference>
<dbReference type="SUPFAM" id="SSF55874">
    <property type="entry name" value="ATPase domain of HSP90 chaperone/DNA topoisomerase II/histidine kinase"/>
    <property type="match status" value="1"/>
</dbReference>
<dbReference type="InterPro" id="IPR005467">
    <property type="entry name" value="His_kinase_dom"/>
</dbReference>
<feature type="domain" description="Histidine kinase" evidence="16">
    <location>
        <begin position="258"/>
        <end position="474"/>
    </location>
</feature>
<dbReference type="GO" id="GO:0016301">
    <property type="term" value="F:kinase activity"/>
    <property type="evidence" value="ECO:0007669"/>
    <property type="project" value="UniProtKB-KW"/>
</dbReference>
<dbReference type="PANTHER" id="PTHR45528:SF1">
    <property type="entry name" value="SENSOR HISTIDINE KINASE CPXA"/>
    <property type="match status" value="1"/>
</dbReference>
<dbReference type="CDD" id="cd06225">
    <property type="entry name" value="HAMP"/>
    <property type="match status" value="1"/>
</dbReference>
<evidence type="ECO:0000256" key="10">
    <source>
        <dbReference type="ARBA" id="ARBA00022840"/>
    </source>
</evidence>
<dbReference type="InterPro" id="IPR036097">
    <property type="entry name" value="HisK_dim/P_sf"/>
</dbReference>
<dbReference type="Pfam" id="PF00512">
    <property type="entry name" value="HisKA"/>
    <property type="match status" value="1"/>
</dbReference>
<dbReference type="CDD" id="cd00082">
    <property type="entry name" value="HisKA"/>
    <property type="match status" value="1"/>
</dbReference>
<evidence type="ECO:0000256" key="5">
    <source>
        <dbReference type="ARBA" id="ARBA00022553"/>
    </source>
</evidence>
<dbReference type="EMBL" id="CP095072">
    <property type="protein sequence ID" value="UOQ49067.1"/>
    <property type="molecule type" value="Genomic_DNA"/>
</dbReference>
<keyword evidence="19" id="KW-1185">Reference proteome</keyword>
<dbReference type="Gene3D" id="6.10.340.10">
    <property type="match status" value="1"/>
</dbReference>
<gene>
    <name evidence="18" type="ORF">MUN88_02695</name>
</gene>
<dbReference type="SUPFAM" id="SSF47384">
    <property type="entry name" value="Homodimeric domain of signal transducing histidine kinase"/>
    <property type="match status" value="1"/>
</dbReference>
<dbReference type="SUPFAM" id="SSF158472">
    <property type="entry name" value="HAMP domain-like"/>
    <property type="match status" value="1"/>
</dbReference>
<dbReference type="InterPro" id="IPR003661">
    <property type="entry name" value="HisK_dim/P_dom"/>
</dbReference>
<dbReference type="InterPro" id="IPR003594">
    <property type="entry name" value="HATPase_dom"/>
</dbReference>
<dbReference type="InterPro" id="IPR050398">
    <property type="entry name" value="HssS/ArlS-like"/>
</dbReference>
<keyword evidence="12" id="KW-0902">Two-component regulatory system</keyword>
<comment type="catalytic activity">
    <reaction evidence="1">
        <text>ATP + protein L-histidine = ADP + protein N-phospho-L-histidine.</text>
        <dbReference type="EC" id="2.7.13.3"/>
    </reaction>
</comment>
<keyword evidence="10" id="KW-0067">ATP-binding</keyword>
<evidence type="ECO:0000256" key="3">
    <source>
        <dbReference type="ARBA" id="ARBA00012438"/>
    </source>
</evidence>
<dbReference type="InterPro" id="IPR036890">
    <property type="entry name" value="HATPase_C_sf"/>
</dbReference>
<protein>
    <recommendedName>
        <fullName evidence="3">histidine kinase</fullName>
        <ecNumber evidence="3">2.7.13.3</ecNumber>
    </recommendedName>
</protein>
<reference evidence="18 19" key="1">
    <citation type="submission" date="2022-04" db="EMBL/GenBank/DDBJ databases">
        <title>Gracilibacillus sp. isolated from saltern.</title>
        <authorList>
            <person name="Won M."/>
            <person name="Lee C.-M."/>
            <person name="Woen H.-Y."/>
            <person name="Kwon S.-W."/>
        </authorList>
    </citation>
    <scope>NUCLEOTIDE SEQUENCE [LARGE SCALE GENOMIC DNA]</scope>
    <source>
        <strain evidence="18 19">SSWR10-1</strain>
    </source>
</reference>
<evidence type="ECO:0000256" key="8">
    <source>
        <dbReference type="ARBA" id="ARBA00022741"/>
    </source>
</evidence>
<feature type="domain" description="HAMP" evidence="17">
    <location>
        <begin position="197"/>
        <end position="250"/>
    </location>
</feature>
<evidence type="ECO:0000256" key="15">
    <source>
        <dbReference type="SAM" id="Phobius"/>
    </source>
</evidence>
<evidence type="ECO:0000256" key="14">
    <source>
        <dbReference type="SAM" id="Coils"/>
    </source>
</evidence>
<dbReference type="Gene3D" id="1.10.287.130">
    <property type="match status" value="1"/>
</dbReference>
<evidence type="ECO:0000256" key="12">
    <source>
        <dbReference type="ARBA" id="ARBA00023012"/>
    </source>
</evidence>
<evidence type="ECO:0000313" key="18">
    <source>
        <dbReference type="EMBL" id="UOQ49067.1"/>
    </source>
</evidence>
<dbReference type="PROSITE" id="PS50109">
    <property type="entry name" value="HIS_KIN"/>
    <property type="match status" value="1"/>
</dbReference>
<keyword evidence="6" id="KW-0808">Transferase</keyword>
<feature type="transmembrane region" description="Helical" evidence="15">
    <location>
        <begin position="174"/>
        <end position="195"/>
    </location>
</feature>
<sequence>MFTKHKKVSLQRYWTTRYLVTLVIGLAVIAIISAMWIRHTTLDNRLNIMEFMAEETASRIANMSDSGTLPPEFEMHRLLDDPGRFMNIESNPTIYVTDNDGGIENSNLPPNSNGQTISQSIIDDEETIQLISSDSEDLGDVYIVKKPIERDESQIGWVIYVETKSNLSQVNQEYGQLTIMIISLLLLGWGAIYFLSGRLSKPIKEVAKAAKQVENGNYQVHFSNQAKEEEIADLIQSFQEMTQKLEHLEALRTELLAGVSHELKTPVTSISGLLRAIDDGVVDEQEAKEFLKMSIKETDKMKTMVEDLLAFNKFAANAVPVTLETYLINDIVKDALDLWTKTQKSESLTVETEWLADDWMVEADPVRVQQILTNLLNNASQAMVATGTIKVKLHIEENKVLIDVTDSGVGIQSEEQSYIFERFYRGTNKKFKVGGLGLGLPFSKMIANVLNGDLQLVESNNTSTTFRMILPVSKQDPAN</sequence>
<evidence type="ECO:0000256" key="1">
    <source>
        <dbReference type="ARBA" id="ARBA00000085"/>
    </source>
</evidence>
<feature type="transmembrane region" description="Helical" evidence="15">
    <location>
        <begin position="18"/>
        <end position="37"/>
    </location>
</feature>
<evidence type="ECO:0000256" key="13">
    <source>
        <dbReference type="ARBA" id="ARBA00023136"/>
    </source>
</evidence>
<dbReference type="InterPro" id="IPR004358">
    <property type="entry name" value="Sig_transdc_His_kin-like_C"/>
</dbReference>
<dbReference type="SMART" id="SM00387">
    <property type="entry name" value="HATPase_c"/>
    <property type="match status" value="1"/>
</dbReference>
<keyword evidence="11 15" id="KW-1133">Transmembrane helix</keyword>
<evidence type="ECO:0000256" key="2">
    <source>
        <dbReference type="ARBA" id="ARBA00004651"/>
    </source>
</evidence>
<keyword evidence="4" id="KW-1003">Cell membrane</keyword>
<dbReference type="Pfam" id="PF00672">
    <property type="entry name" value="HAMP"/>
    <property type="match status" value="1"/>
</dbReference>
<dbReference type="CDD" id="cd00075">
    <property type="entry name" value="HATPase"/>
    <property type="match status" value="1"/>
</dbReference>
<keyword evidence="7 15" id="KW-0812">Transmembrane</keyword>
<dbReference type="Gene3D" id="3.30.565.10">
    <property type="entry name" value="Histidine kinase-like ATPase, C-terminal domain"/>
    <property type="match status" value="1"/>
</dbReference>
<dbReference type="RefSeq" id="WP_244720551.1">
    <property type="nucleotide sequence ID" value="NZ_CP095072.1"/>
</dbReference>
<keyword evidence="13 15" id="KW-0472">Membrane</keyword>
<dbReference type="SMART" id="SM00304">
    <property type="entry name" value="HAMP"/>
    <property type="match status" value="1"/>
</dbReference>
<evidence type="ECO:0000259" key="17">
    <source>
        <dbReference type="PROSITE" id="PS50885"/>
    </source>
</evidence>
<proteinExistence type="predicted"/>